<dbReference type="InterPro" id="IPR009288">
    <property type="entry name" value="AIG2-like_dom"/>
</dbReference>
<dbReference type="Gene3D" id="3.10.490.10">
    <property type="entry name" value="Gamma-glutamyl cyclotransferase-like"/>
    <property type="match status" value="1"/>
</dbReference>
<dbReference type="EMBL" id="HBFP01007508">
    <property type="protein sequence ID" value="CAD8821001.1"/>
    <property type="molecule type" value="Transcribed_RNA"/>
</dbReference>
<evidence type="ECO:0000313" key="5">
    <source>
        <dbReference type="EMBL" id="CAD8821001.1"/>
    </source>
</evidence>
<organism evidence="5">
    <name type="scientific">Timspurckia oligopyrenoides</name>
    <dbReference type="NCBI Taxonomy" id="708627"/>
    <lineage>
        <taxon>Eukaryota</taxon>
        <taxon>Rhodophyta</taxon>
        <taxon>Bangiophyceae</taxon>
        <taxon>Porphyridiales</taxon>
        <taxon>Porphyridiaceae</taxon>
        <taxon>Timspurckia</taxon>
    </lineage>
</organism>
<reference evidence="5" key="1">
    <citation type="submission" date="2021-01" db="EMBL/GenBank/DDBJ databases">
        <authorList>
            <person name="Corre E."/>
            <person name="Pelletier E."/>
            <person name="Niang G."/>
            <person name="Scheremetjew M."/>
            <person name="Finn R."/>
            <person name="Kale V."/>
            <person name="Holt S."/>
            <person name="Cochrane G."/>
            <person name="Meng A."/>
            <person name="Brown T."/>
            <person name="Cohen L."/>
        </authorList>
    </citation>
    <scope>NUCLEOTIDE SEQUENCE</scope>
    <source>
        <strain evidence="5">CCMP3278</strain>
    </source>
</reference>
<dbReference type="InterPro" id="IPR036568">
    <property type="entry name" value="GGCT-like_sf"/>
</dbReference>
<dbReference type="CDD" id="cd06661">
    <property type="entry name" value="GGCT_like"/>
    <property type="match status" value="1"/>
</dbReference>
<proteinExistence type="inferred from homology"/>
<comment type="similarity">
    <text evidence="1 3">Belongs to the gamma-glutamylcyclotransferase family.</text>
</comment>
<dbReference type="GO" id="GO:0061929">
    <property type="term" value="F:gamma-glutamylaminecyclotransferase activity"/>
    <property type="evidence" value="ECO:0007669"/>
    <property type="project" value="InterPro"/>
</dbReference>
<evidence type="ECO:0000256" key="2">
    <source>
        <dbReference type="PIRSR" id="PIRSR639126-1"/>
    </source>
</evidence>
<evidence type="ECO:0000256" key="1">
    <source>
        <dbReference type="ARBA" id="ARBA00008861"/>
    </source>
</evidence>
<dbReference type="PANTHER" id="PTHR12510">
    <property type="entry name" value="TROPONIN C-AKIN-1 PROTEIN"/>
    <property type="match status" value="1"/>
</dbReference>
<dbReference type="PANTHER" id="PTHR12510:SF4">
    <property type="entry name" value="GAMMA-GLUTAMYLAMINECYCLOTRANSFERASE"/>
    <property type="match status" value="1"/>
</dbReference>
<sequence>MDVEVKQKTHLVFVYGTLKKSFPNSHLLKDAEYVGEYVTLDQYPLVVGGPWFSPYLLNVCGAGERVFGEVYKVSDHELEDLDQLENVGVNYTRKLLKVEFVESPGRIMEVFAYLKCNYNDDLLKKDYMAKYNDRRYIPRSKRAAYLAQETNLMTSSYKQSQTLESS</sequence>
<dbReference type="AlphaFoldDB" id="A0A7S1ESD7"/>
<gene>
    <name evidence="5" type="ORF">TOLI1172_LOCUS5396</name>
</gene>
<dbReference type="Pfam" id="PF06094">
    <property type="entry name" value="GGACT"/>
    <property type="match status" value="1"/>
</dbReference>
<evidence type="ECO:0000256" key="3">
    <source>
        <dbReference type="RuleBase" id="RU367036"/>
    </source>
</evidence>
<feature type="domain" description="Gamma-glutamylcyclotransferase AIG2-like" evidence="4">
    <location>
        <begin position="12"/>
        <end position="122"/>
    </location>
</feature>
<protein>
    <recommendedName>
        <fullName evidence="3">Gamma-glutamylcyclotransferase family protein</fullName>
    </recommendedName>
</protein>
<dbReference type="SUPFAM" id="SSF110857">
    <property type="entry name" value="Gamma-glutamyl cyclotransferase-like"/>
    <property type="match status" value="1"/>
</dbReference>
<dbReference type="InterPro" id="IPR013024">
    <property type="entry name" value="GGCT-like"/>
</dbReference>
<name>A0A7S1ESD7_9RHOD</name>
<dbReference type="GO" id="GO:0005829">
    <property type="term" value="C:cytosol"/>
    <property type="evidence" value="ECO:0007669"/>
    <property type="project" value="TreeGrafter"/>
</dbReference>
<evidence type="ECO:0000259" key="4">
    <source>
        <dbReference type="Pfam" id="PF06094"/>
    </source>
</evidence>
<accession>A0A7S1ESD7</accession>
<dbReference type="InterPro" id="IPR039126">
    <property type="entry name" value="GGACT"/>
</dbReference>
<feature type="active site" description="Proton acceptor" evidence="2">
    <location>
        <position position="85"/>
    </location>
</feature>